<feature type="binding site" evidence="11">
    <location>
        <begin position="63"/>
        <end position="67"/>
    </location>
    <ligand>
        <name>FMN</name>
        <dbReference type="ChEBI" id="CHEBI:58210"/>
    </ligand>
</feature>
<dbReference type="NCBIfam" id="NF003645">
    <property type="entry name" value="PRK05286.1-2"/>
    <property type="match status" value="1"/>
</dbReference>
<evidence type="ECO:0000256" key="7">
    <source>
        <dbReference type="ARBA" id="ARBA00022975"/>
    </source>
</evidence>
<feature type="binding site" evidence="11">
    <location>
        <position position="223"/>
    </location>
    <ligand>
        <name>FMN</name>
        <dbReference type="ChEBI" id="CHEBI:58210"/>
    </ligand>
</feature>
<keyword evidence="14" id="KW-1185">Reference proteome</keyword>
<accession>S3CKG4</accession>
<comment type="caution">
    <text evidence="13">The sequence shown here is derived from an EMBL/GenBank/DDBJ whole genome shotgun (WGS) entry which is preliminary data.</text>
</comment>
<evidence type="ECO:0000313" key="14">
    <source>
        <dbReference type="Proteomes" id="UP000014400"/>
    </source>
</evidence>
<feature type="binding site" evidence="11">
    <location>
        <position position="303"/>
    </location>
    <ligand>
        <name>FMN</name>
        <dbReference type="ChEBI" id="CHEBI:58210"/>
    </ligand>
</feature>
<dbReference type="eggNOG" id="COG0167">
    <property type="taxonomic scope" value="Bacteria"/>
</dbReference>
<dbReference type="PANTHER" id="PTHR48109:SF4">
    <property type="entry name" value="DIHYDROOROTATE DEHYDROGENASE (QUINONE), MITOCHONDRIAL"/>
    <property type="match status" value="1"/>
</dbReference>
<dbReference type="EC" id="1.3.5.2" evidence="11"/>
<dbReference type="GO" id="GO:0006207">
    <property type="term" value="P:'de novo' pyrimidine nucleobase biosynthetic process"/>
    <property type="evidence" value="ECO:0007669"/>
    <property type="project" value="UniProtKB-UniRule"/>
</dbReference>
<reference evidence="13 14" key="1">
    <citation type="submission" date="2013-04" db="EMBL/GenBank/DDBJ databases">
        <title>The Genome Sequence of Sutterella wadsworthensis HGA0223.</title>
        <authorList>
            <consortium name="The Broad Institute Genomics Platform"/>
            <person name="Earl A."/>
            <person name="Ward D."/>
            <person name="Feldgarden M."/>
            <person name="Gevers D."/>
            <person name="Schmidt T.M."/>
            <person name="Dover J."/>
            <person name="Dai D."/>
            <person name="Walker B."/>
            <person name="Young S."/>
            <person name="Zeng Q."/>
            <person name="Gargeya S."/>
            <person name="Fitzgerald M."/>
            <person name="Haas B."/>
            <person name="Abouelleil A."/>
            <person name="Allen A.W."/>
            <person name="Alvarado L."/>
            <person name="Arachchi H.M."/>
            <person name="Berlin A.M."/>
            <person name="Chapman S.B."/>
            <person name="Gainer-Dewar J."/>
            <person name="Goldberg J."/>
            <person name="Griggs A."/>
            <person name="Gujja S."/>
            <person name="Hansen M."/>
            <person name="Howarth C."/>
            <person name="Imamovic A."/>
            <person name="Ireland A."/>
            <person name="Larimer J."/>
            <person name="McCowan C."/>
            <person name="Murphy C."/>
            <person name="Pearson M."/>
            <person name="Poon T.W."/>
            <person name="Priest M."/>
            <person name="Roberts A."/>
            <person name="Saif S."/>
            <person name="Shea T."/>
            <person name="Sisk P."/>
            <person name="Sykes S."/>
            <person name="Wortman J."/>
            <person name="Nusbaum C."/>
            <person name="Birren B."/>
        </authorList>
    </citation>
    <scope>NUCLEOTIDE SEQUENCE [LARGE SCALE GENOMIC DNA]</scope>
    <source>
        <strain evidence="13 14">HGA0223</strain>
    </source>
</reference>
<keyword evidence="8 11" id="KW-0560">Oxidoreductase</keyword>
<dbReference type="NCBIfam" id="TIGR01036">
    <property type="entry name" value="pyrD_sub2"/>
    <property type="match status" value="1"/>
</dbReference>
<dbReference type="PIRSF" id="PIRSF000164">
    <property type="entry name" value="DHO_oxidase"/>
    <property type="match status" value="1"/>
</dbReference>
<dbReference type="GO" id="GO:0106430">
    <property type="term" value="F:dihydroorotate dehydrogenase (quinone) activity"/>
    <property type="evidence" value="ECO:0007669"/>
    <property type="project" value="UniProtKB-EC"/>
</dbReference>
<dbReference type="CDD" id="cd04738">
    <property type="entry name" value="DHOD_2_like"/>
    <property type="match status" value="1"/>
</dbReference>
<keyword evidence="6 11" id="KW-0288">FMN</keyword>
<feature type="binding site" evidence="11">
    <location>
        <position position="251"/>
    </location>
    <ligand>
        <name>FMN</name>
        <dbReference type="ChEBI" id="CHEBI:58210"/>
    </ligand>
</feature>
<comment type="function">
    <text evidence="1 11">Catalyzes the conversion of dihydroorotate to orotate with quinone as electron acceptor.</text>
</comment>
<evidence type="ECO:0000256" key="11">
    <source>
        <dbReference type="HAMAP-Rule" id="MF_00225"/>
    </source>
</evidence>
<dbReference type="STRING" id="1203554.HMPREF1476_00319"/>
<evidence type="ECO:0000259" key="12">
    <source>
        <dbReference type="Pfam" id="PF01180"/>
    </source>
</evidence>
<dbReference type="UniPathway" id="UPA00070">
    <property type="reaction ID" value="UER00946"/>
</dbReference>
<dbReference type="PANTHER" id="PTHR48109">
    <property type="entry name" value="DIHYDROOROTATE DEHYDROGENASE (QUINONE), MITOCHONDRIAL-RELATED"/>
    <property type="match status" value="1"/>
</dbReference>
<evidence type="ECO:0000256" key="6">
    <source>
        <dbReference type="ARBA" id="ARBA00022643"/>
    </source>
</evidence>
<name>S3CKG4_9BURK</name>
<dbReference type="AlphaFoldDB" id="S3CKG4"/>
<feature type="binding site" evidence="11">
    <location>
        <position position="67"/>
    </location>
    <ligand>
        <name>substrate</name>
    </ligand>
</feature>
<feature type="binding site" evidence="11">
    <location>
        <position position="182"/>
    </location>
    <ligand>
        <name>substrate</name>
    </ligand>
</feature>
<keyword evidence="9 11" id="KW-0472">Membrane</keyword>
<dbReference type="GO" id="GO:0005886">
    <property type="term" value="C:plasma membrane"/>
    <property type="evidence" value="ECO:0007669"/>
    <property type="project" value="UniProtKB-SubCell"/>
</dbReference>
<dbReference type="Pfam" id="PF01180">
    <property type="entry name" value="DHO_dh"/>
    <property type="match status" value="1"/>
</dbReference>
<feature type="binding site" evidence="11">
    <location>
        <position position="144"/>
    </location>
    <ligand>
        <name>FMN</name>
        <dbReference type="ChEBI" id="CHEBI:58210"/>
    </ligand>
</feature>
<evidence type="ECO:0000256" key="4">
    <source>
        <dbReference type="ARBA" id="ARBA00005359"/>
    </source>
</evidence>
<feature type="binding site" evidence="11">
    <location>
        <position position="177"/>
    </location>
    <ligand>
        <name>FMN</name>
        <dbReference type="ChEBI" id="CHEBI:58210"/>
    </ligand>
</feature>
<dbReference type="SUPFAM" id="SSF51395">
    <property type="entry name" value="FMN-linked oxidoreductases"/>
    <property type="match status" value="1"/>
</dbReference>
<dbReference type="NCBIfam" id="NF003646">
    <property type="entry name" value="PRK05286.1-4"/>
    <property type="match status" value="1"/>
</dbReference>
<dbReference type="NCBIfam" id="NF003652">
    <property type="entry name" value="PRK05286.2-5"/>
    <property type="match status" value="1"/>
</dbReference>
<comment type="subcellular location">
    <subcellularLocation>
        <location evidence="11">Cell membrane</location>
        <topology evidence="11">Peripheral membrane protein</topology>
    </subcellularLocation>
    <subcellularLocation>
        <location evidence="2">Membrane</location>
    </subcellularLocation>
</comment>
<comment type="cofactor">
    <cofactor evidence="11">
        <name>FMN</name>
        <dbReference type="ChEBI" id="CHEBI:58210"/>
    </cofactor>
    <text evidence="11">Binds 1 FMN per subunit.</text>
</comment>
<evidence type="ECO:0000256" key="10">
    <source>
        <dbReference type="ARBA" id="ARBA00048639"/>
    </source>
</evidence>
<proteinExistence type="inferred from homology"/>
<feature type="binding site" evidence="11">
    <location>
        <begin position="324"/>
        <end position="325"/>
    </location>
    <ligand>
        <name>FMN</name>
        <dbReference type="ChEBI" id="CHEBI:58210"/>
    </ligand>
</feature>
<comment type="pathway">
    <text evidence="3 11">Pyrimidine metabolism; UMP biosynthesis via de novo pathway; orotate from (S)-dihydroorotate (quinone route): step 1/1.</text>
</comment>
<keyword evidence="7 11" id="KW-0665">Pyrimidine biosynthesis</keyword>
<feature type="binding site" evidence="11">
    <location>
        <begin position="252"/>
        <end position="253"/>
    </location>
    <ligand>
        <name>substrate</name>
    </ligand>
</feature>
<gene>
    <name evidence="11" type="primary">pyrD</name>
    <name evidence="13" type="ORF">HMPREF1476_00319</name>
</gene>
<keyword evidence="11" id="KW-1003">Cell membrane</keyword>
<dbReference type="InterPro" id="IPR013785">
    <property type="entry name" value="Aldolase_TIM"/>
</dbReference>
<dbReference type="HAMAP" id="MF_00225">
    <property type="entry name" value="DHO_dh_type2"/>
    <property type="match status" value="1"/>
</dbReference>
<feature type="binding site" evidence="11">
    <location>
        <position position="87"/>
    </location>
    <ligand>
        <name>FMN</name>
        <dbReference type="ChEBI" id="CHEBI:58210"/>
    </ligand>
</feature>
<comment type="catalytic activity">
    <reaction evidence="10 11">
        <text>(S)-dihydroorotate + a quinone = orotate + a quinol</text>
        <dbReference type="Rhea" id="RHEA:30187"/>
        <dbReference type="ChEBI" id="CHEBI:24646"/>
        <dbReference type="ChEBI" id="CHEBI:30839"/>
        <dbReference type="ChEBI" id="CHEBI:30864"/>
        <dbReference type="ChEBI" id="CHEBI:132124"/>
        <dbReference type="EC" id="1.3.5.2"/>
    </reaction>
</comment>
<dbReference type="RefSeq" id="WP_005431721.1">
    <property type="nucleotide sequence ID" value="NZ_KE150480.1"/>
</dbReference>
<evidence type="ECO:0000256" key="9">
    <source>
        <dbReference type="ARBA" id="ARBA00023136"/>
    </source>
</evidence>
<feature type="binding site" evidence="11">
    <location>
        <position position="274"/>
    </location>
    <ligand>
        <name>FMN</name>
        <dbReference type="ChEBI" id="CHEBI:58210"/>
    </ligand>
</feature>
<comment type="similarity">
    <text evidence="4 11">Belongs to the dihydroorotate dehydrogenase family. Type 2 subfamily.</text>
</comment>
<sequence>MLLYKIARRILFSMNPETAHAVTLANLDWAVNFGVTNLITHMPDDDPVEVMGLRFPNTVGLAAGMDKDGKHVTAFGGLGFGHVEIGTITPLAQPGNPKPRLFRLIPAGGIVNRMGFNNEGVDKVLENLRSADAFRLRGGILGINIGKNAVTPIENALSDYEKCLDKVYDAADYIAVNISSPNTKNLRQLQGKGELDHLVEGIVKKREELKAARNGKHVPIAVKIAPDLENDEILRCVDTLIANGIDGVICTNTTIGRKGVEGLDHANETGGLSGAPLRERSTEVVRLVADHVKGAIPIIASGGVMTGADAVEKIEAGAQLVQLFTGFIYNGPKLVADSVEAVAAWRAKQGR</sequence>
<dbReference type="NCBIfam" id="NF003644">
    <property type="entry name" value="PRK05286.1-1"/>
    <property type="match status" value="1"/>
</dbReference>
<evidence type="ECO:0000256" key="2">
    <source>
        <dbReference type="ARBA" id="ARBA00004370"/>
    </source>
</evidence>
<dbReference type="InterPro" id="IPR005719">
    <property type="entry name" value="Dihydroorotate_DH_2"/>
</dbReference>
<comment type="subunit">
    <text evidence="11">Monomer.</text>
</comment>
<feature type="binding site" evidence="11">
    <location>
        <position position="177"/>
    </location>
    <ligand>
        <name>substrate</name>
    </ligand>
</feature>
<dbReference type="GO" id="GO:0005737">
    <property type="term" value="C:cytoplasm"/>
    <property type="evidence" value="ECO:0007669"/>
    <property type="project" value="InterPro"/>
</dbReference>
<dbReference type="PROSITE" id="PS00911">
    <property type="entry name" value="DHODEHASE_1"/>
    <property type="match status" value="1"/>
</dbReference>
<dbReference type="InterPro" id="IPR005720">
    <property type="entry name" value="Dihydroorotate_DH_cat"/>
</dbReference>
<evidence type="ECO:0000256" key="1">
    <source>
        <dbReference type="ARBA" id="ARBA00003125"/>
    </source>
</evidence>
<feature type="active site" description="Nucleophile" evidence="11">
    <location>
        <position position="180"/>
    </location>
</feature>
<organism evidence="13 14">
    <name type="scientific">Sutterella wadsworthensis HGA0223</name>
    <dbReference type="NCBI Taxonomy" id="1203554"/>
    <lineage>
        <taxon>Bacteria</taxon>
        <taxon>Pseudomonadati</taxon>
        <taxon>Pseudomonadota</taxon>
        <taxon>Betaproteobacteria</taxon>
        <taxon>Burkholderiales</taxon>
        <taxon>Sutterellaceae</taxon>
        <taxon>Sutterella</taxon>
    </lineage>
</organism>
<evidence type="ECO:0000256" key="5">
    <source>
        <dbReference type="ARBA" id="ARBA00022630"/>
    </source>
</evidence>
<dbReference type="GO" id="GO:0044205">
    <property type="term" value="P:'de novo' UMP biosynthetic process"/>
    <property type="evidence" value="ECO:0007669"/>
    <property type="project" value="UniProtKB-UniRule"/>
</dbReference>
<dbReference type="HOGENOM" id="CLU_013640_2_0_4"/>
<evidence type="ECO:0000256" key="8">
    <source>
        <dbReference type="ARBA" id="ARBA00023002"/>
    </source>
</evidence>
<dbReference type="Proteomes" id="UP000014400">
    <property type="component" value="Unassembled WGS sequence"/>
</dbReference>
<evidence type="ECO:0000313" key="13">
    <source>
        <dbReference type="EMBL" id="EPE01015.1"/>
    </source>
</evidence>
<dbReference type="InterPro" id="IPR012135">
    <property type="entry name" value="Dihydroorotate_DH_1_2"/>
</dbReference>
<dbReference type="Gene3D" id="3.20.20.70">
    <property type="entry name" value="Aldolase class I"/>
    <property type="match status" value="1"/>
</dbReference>
<dbReference type="PATRIC" id="fig|1203554.3.peg.295"/>
<dbReference type="InterPro" id="IPR050074">
    <property type="entry name" value="DHO_dehydrogenase"/>
</dbReference>
<feature type="binding site" evidence="11">
    <location>
        <begin position="112"/>
        <end position="116"/>
    </location>
    <ligand>
        <name>substrate</name>
    </ligand>
</feature>
<feature type="domain" description="Dihydroorotate dehydrogenase catalytic" evidence="12">
    <location>
        <begin position="48"/>
        <end position="337"/>
    </location>
</feature>
<keyword evidence="5 11" id="KW-0285">Flavoprotein</keyword>
<protein>
    <recommendedName>
        <fullName evidence="11">Dihydroorotate dehydrogenase (quinone)</fullName>
        <ecNumber evidence="11">1.3.5.2</ecNumber>
    </recommendedName>
    <alternativeName>
        <fullName evidence="11">DHOdehase</fullName>
        <shortName evidence="11">DHOD</shortName>
        <shortName evidence="11">DHODase</shortName>
    </alternativeName>
    <alternativeName>
        <fullName evidence="11">Dihydroorotate oxidase</fullName>
    </alternativeName>
</protein>
<dbReference type="InterPro" id="IPR001295">
    <property type="entry name" value="Dihydroorotate_DH_CS"/>
</dbReference>
<evidence type="ECO:0000256" key="3">
    <source>
        <dbReference type="ARBA" id="ARBA00005161"/>
    </source>
</evidence>
<dbReference type="EMBL" id="ATCF01000005">
    <property type="protein sequence ID" value="EPE01015.1"/>
    <property type="molecule type" value="Genomic_DNA"/>
</dbReference>
<dbReference type="PROSITE" id="PS00912">
    <property type="entry name" value="DHODEHASE_2"/>
    <property type="match status" value="1"/>
</dbReference>
<dbReference type="GeneID" id="64061840"/>